<accession>A0AAN9XRW5</accession>
<evidence type="ECO:0000313" key="4">
    <source>
        <dbReference type="Proteomes" id="UP001386955"/>
    </source>
</evidence>
<proteinExistence type="predicted"/>
<comment type="caution">
    <text evidence="3">The sequence shown here is derived from an EMBL/GenBank/DDBJ whole genome shotgun (WGS) entry which is preliminary data.</text>
</comment>
<feature type="region of interest" description="Disordered" evidence="1">
    <location>
        <begin position="396"/>
        <end position="420"/>
    </location>
</feature>
<dbReference type="Proteomes" id="UP001386955">
    <property type="component" value="Unassembled WGS sequence"/>
</dbReference>
<feature type="region of interest" description="Disordered" evidence="1">
    <location>
        <begin position="308"/>
        <end position="338"/>
    </location>
</feature>
<evidence type="ECO:0000313" key="3">
    <source>
        <dbReference type="EMBL" id="KAK7405279.1"/>
    </source>
</evidence>
<dbReference type="EMBL" id="JAYMYS010000002">
    <property type="protein sequence ID" value="KAK7405275.1"/>
    <property type="molecule type" value="Genomic_DNA"/>
</dbReference>
<feature type="compositionally biased region" description="Polar residues" evidence="1">
    <location>
        <begin position="328"/>
        <end position="338"/>
    </location>
</feature>
<dbReference type="AlphaFoldDB" id="A0AAN9XRW5"/>
<feature type="region of interest" description="Disordered" evidence="1">
    <location>
        <begin position="541"/>
        <end position="601"/>
    </location>
</feature>
<keyword evidence="4" id="KW-1185">Reference proteome</keyword>
<feature type="compositionally biased region" description="Polar residues" evidence="1">
    <location>
        <begin position="83"/>
        <end position="95"/>
    </location>
</feature>
<gene>
    <name evidence="2" type="ORF">VNO78_06475</name>
    <name evidence="3" type="ORF">VNO78_06479</name>
</gene>
<feature type="region of interest" description="Disordered" evidence="1">
    <location>
        <begin position="83"/>
        <end position="111"/>
    </location>
</feature>
<organism evidence="3 4">
    <name type="scientific">Psophocarpus tetragonolobus</name>
    <name type="common">Winged bean</name>
    <name type="synonym">Dolichos tetragonolobus</name>
    <dbReference type="NCBI Taxonomy" id="3891"/>
    <lineage>
        <taxon>Eukaryota</taxon>
        <taxon>Viridiplantae</taxon>
        <taxon>Streptophyta</taxon>
        <taxon>Embryophyta</taxon>
        <taxon>Tracheophyta</taxon>
        <taxon>Spermatophyta</taxon>
        <taxon>Magnoliopsida</taxon>
        <taxon>eudicotyledons</taxon>
        <taxon>Gunneridae</taxon>
        <taxon>Pentapetalae</taxon>
        <taxon>rosids</taxon>
        <taxon>fabids</taxon>
        <taxon>Fabales</taxon>
        <taxon>Fabaceae</taxon>
        <taxon>Papilionoideae</taxon>
        <taxon>50 kb inversion clade</taxon>
        <taxon>NPAAA clade</taxon>
        <taxon>indigoferoid/millettioid clade</taxon>
        <taxon>Phaseoleae</taxon>
        <taxon>Psophocarpus</taxon>
    </lineage>
</organism>
<evidence type="ECO:0008006" key="5">
    <source>
        <dbReference type="Google" id="ProtNLM"/>
    </source>
</evidence>
<feature type="compositionally biased region" description="Low complexity" evidence="1">
    <location>
        <begin position="588"/>
        <end position="600"/>
    </location>
</feature>
<feature type="region of interest" description="Disordered" evidence="1">
    <location>
        <begin position="765"/>
        <end position="784"/>
    </location>
</feature>
<dbReference type="EMBL" id="JAYMYS010000002">
    <property type="protein sequence ID" value="KAK7405279.1"/>
    <property type="molecule type" value="Genomic_DNA"/>
</dbReference>
<dbReference type="InterPro" id="IPR044694">
    <property type="entry name" value="NUP214"/>
</dbReference>
<sequence>MQSLHSLHNAISSQLVAAENLSECLSKQMTALSLSSQNEERKNVKELFESIGIPYEAAFGSPDTKGFMNTPPSKKILFSDLTANKDQSRRNQASVMRSCEPETARRRRDSLDQSWTCFEPPKTIVKRMLLQELQKTNRSESLISTNKGKKVFTLEESASSQIDARIPSIVFHASKMKAGILDSHQVSEHPKAFLPADSRRAPTQVSDSKSNVLQKSNILTIASQPAFHLSPTMVRGHSAETKDLAAEKLTVQKFDLTSNSENKATLHWKMPQKSLIPTYSTTETPSMQNKASEAPLTNSKMTLVNSSTAGDKLSSAFTPESWRKGLPSSESHSSTISAPSTVLGKVTEFHVDKSLSKQNIPTVPIFGGSFKSLSSQAIKTSSSALSSSVSSAGVPPVAVSATSNSLTSSNTSTDSNNAISPSSLSGFVHLSNQAPKDTMLSLHNPPGSKSTVESLKLEIEAAAASNSKTVLDAAAEVVTQPNEALNGASELKIGPSKNFSPTIEQPSNNITSSGLNVVSVSQATKPSDAPLQLSTSFLSSASVSNGKNEASDVGISHEDEMEEEAPETSGNNNTAELSLGSFGGFGINSSPNPSMPKSNPFGGSFNNIATSLSSSPVTFSVPSGELFKPASFTFSSPQPSAPAQTTNSDAFSGGFNAVAPTPAQAPSGFGQPAQIGSGQQVLGSVLGGFGQSRQLGSGLPGSGFAAPSGFGGFAGAAAPSRGFAGAAAPGVGFVAPGVGFAGAAAPGSSGGFGAFSSQQGSGGFGGFGAAAGSKPPELFTQMRK</sequence>
<dbReference type="GO" id="GO:0017056">
    <property type="term" value="F:structural constituent of nuclear pore"/>
    <property type="evidence" value="ECO:0007669"/>
    <property type="project" value="InterPro"/>
</dbReference>
<dbReference type="PANTHER" id="PTHR34418:SF3">
    <property type="entry name" value="NUCLEAR PORE COMPLEX PROTEIN NUP214"/>
    <property type="match status" value="1"/>
</dbReference>
<dbReference type="PANTHER" id="PTHR34418">
    <property type="entry name" value="NUCLEAR PORE COMPLEX PROTEIN NUP214 ISOFORM X1"/>
    <property type="match status" value="1"/>
</dbReference>
<protein>
    <recommendedName>
        <fullName evidence="5">Nuclear pore complex protein</fullName>
    </recommendedName>
</protein>
<name>A0AAN9XRW5_PSOTE</name>
<evidence type="ECO:0000313" key="2">
    <source>
        <dbReference type="EMBL" id="KAK7405275.1"/>
    </source>
</evidence>
<dbReference type="GO" id="GO:0006405">
    <property type="term" value="P:RNA export from nucleus"/>
    <property type="evidence" value="ECO:0007669"/>
    <property type="project" value="InterPro"/>
</dbReference>
<feature type="region of interest" description="Disordered" evidence="1">
    <location>
        <begin position="634"/>
        <end position="657"/>
    </location>
</feature>
<feature type="compositionally biased region" description="Polar residues" evidence="1">
    <location>
        <begin position="634"/>
        <end position="650"/>
    </location>
</feature>
<reference evidence="3 4" key="1">
    <citation type="submission" date="2024-01" db="EMBL/GenBank/DDBJ databases">
        <title>The genomes of 5 underutilized Papilionoideae crops provide insights into root nodulation and disease resistanc.</title>
        <authorList>
            <person name="Jiang F."/>
        </authorList>
    </citation>
    <scope>NUCLEOTIDE SEQUENCE [LARGE SCALE GENOMIC DNA]</scope>
    <source>
        <strain evidence="3">DUOXIRENSHENG_FW03</strain>
        <tissue evidence="3">Leaves</tissue>
    </source>
</reference>
<evidence type="ECO:0000256" key="1">
    <source>
        <dbReference type="SAM" id="MobiDB-lite"/>
    </source>
</evidence>